<reference evidence="1 2" key="1">
    <citation type="submission" date="2016-02" db="EMBL/GenBank/DDBJ databases">
        <title>Band-tailed pigeon sequencing and assembly.</title>
        <authorList>
            <person name="Soares A.E."/>
            <person name="Novak B.J."/>
            <person name="Rice E.S."/>
            <person name="O'Connell B."/>
            <person name="Chang D."/>
            <person name="Weber S."/>
            <person name="Shapiro B."/>
        </authorList>
    </citation>
    <scope>NUCLEOTIDE SEQUENCE [LARGE SCALE GENOMIC DNA]</scope>
    <source>
        <strain evidence="1">BTP2013</strain>
        <tissue evidence="1">Blood</tissue>
    </source>
</reference>
<dbReference type="EMBL" id="LSYS01009367">
    <property type="protein sequence ID" value="OPJ66576.1"/>
    <property type="molecule type" value="Genomic_DNA"/>
</dbReference>
<evidence type="ECO:0000313" key="1">
    <source>
        <dbReference type="EMBL" id="OPJ66576.1"/>
    </source>
</evidence>
<organism evidence="1 2">
    <name type="scientific">Patagioenas fasciata monilis</name>
    <dbReference type="NCBI Taxonomy" id="372326"/>
    <lineage>
        <taxon>Eukaryota</taxon>
        <taxon>Metazoa</taxon>
        <taxon>Chordata</taxon>
        <taxon>Craniata</taxon>
        <taxon>Vertebrata</taxon>
        <taxon>Euteleostomi</taxon>
        <taxon>Archelosauria</taxon>
        <taxon>Archosauria</taxon>
        <taxon>Dinosauria</taxon>
        <taxon>Saurischia</taxon>
        <taxon>Theropoda</taxon>
        <taxon>Coelurosauria</taxon>
        <taxon>Aves</taxon>
        <taxon>Neognathae</taxon>
        <taxon>Neoaves</taxon>
        <taxon>Columbimorphae</taxon>
        <taxon>Columbiformes</taxon>
        <taxon>Columbidae</taxon>
        <taxon>Patagioenas</taxon>
    </lineage>
</organism>
<accession>A0A1V4J2Y7</accession>
<protein>
    <submittedName>
        <fullName evidence="1">Uncharacterized protein</fullName>
    </submittedName>
</protein>
<dbReference type="AlphaFoldDB" id="A0A1V4J2Y7"/>
<comment type="caution">
    <text evidence="1">The sequence shown here is derived from an EMBL/GenBank/DDBJ whole genome shotgun (WGS) entry which is preliminary data.</text>
</comment>
<sequence>MCMTEEEDETLGNPCNEKKLDIDQNSSCVRSPTEPLRSTGKQTEGERVHFAPGILSWCLPLSQITQGVCLLAK</sequence>
<evidence type="ECO:0000313" key="2">
    <source>
        <dbReference type="Proteomes" id="UP000190648"/>
    </source>
</evidence>
<dbReference type="Proteomes" id="UP000190648">
    <property type="component" value="Unassembled WGS sequence"/>
</dbReference>
<proteinExistence type="predicted"/>
<keyword evidence="2" id="KW-1185">Reference proteome</keyword>
<name>A0A1V4J2Y7_PATFA</name>
<gene>
    <name evidence="1" type="ORF">AV530_016609</name>
</gene>